<protein>
    <submittedName>
        <fullName evidence="2">Uncharacterized protein</fullName>
    </submittedName>
</protein>
<gene>
    <name evidence="2" type="ORF">KFK14_12920</name>
</gene>
<evidence type="ECO:0000256" key="1">
    <source>
        <dbReference type="SAM" id="MobiDB-lite"/>
    </source>
</evidence>
<dbReference type="AlphaFoldDB" id="A0A975K350"/>
<accession>A0A975K350</accession>
<dbReference type="Proteomes" id="UP000681425">
    <property type="component" value="Chromosome"/>
</dbReference>
<feature type="compositionally biased region" description="Low complexity" evidence="1">
    <location>
        <begin position="130"/>
        <end position="140"/>
    </location>
</feature>
<reference evidence="2" key="1">
    <citation type="submission" date="2021-04" db="EMBL/GenBank/DDBJ databases">
        <title>Isolation of p-tert-butylphenol degrading bacteria Sphingobium phenoxybenzoativorans Tas13 from active sludge.</title>
        <authorList>
            <person name="Li Y."/>
        </authorList>
    </citation>
    <scope>NUCLEOTIDE SEQUENCE</scope>
    <source>
        <strain evidence="2">Tas13</strain>
    </source>
</reference>
<feature type="compositionally biased region" description="Acidic residues" evidence="1">
    <location>
        <begin position="19"/>
        <end position="31"/>
    </location>
</feature>
<feature type="compositionally biased region" description="Pro residues" evidence="1">
    <location>
        <begin position="275"/>
        <end position="289"/>
    </location>
</feature>
<dbReference type="EMBL" id="CP073910">
    <property type="protein sequence ID" value="QUT04049.1"/>
    <property type="molecule type" value="Genomic_DNA"/>
</dbReference>
<proteinExistence type="predicted"/>
<keyword evidence="3" id="KW-1185">Reference proteome</keyword>
<organism evidence="2 3">
    <name type="scientific">Sphingobium phenoxybenzoativorans</name>
    <dbReference type="NCBI Taxonomy" id="1592790"/>
    <lineage>
        <taxon>Bacteria</taxon>
        <taxon>Pseudomonadati</taxon>
        <taxon>Pseudomonadota</taxon>
        <taxon>Alphaproteobacteria</taxon>
        <taxon>Sphingomonadales</taxon>
        <taxon>Sphingomonadaceae</taxon>
        <taxon>Sphingobium</taxon>
    </lineage>
</organism>
<evidence type="ECO:0000313" key="3">
    <source>
        <dbReference type="Proteomes" id="UP000681425"/>
    </source>
</evidence>
<evidence type="ECO:0000313" key="2">
    <source>
        <dbReference type="EMBL" id="QUT04049.1"/>
    </source>
</evidence>
<name>A0A975K350_9SPHN</name>
<sequence>MSTEQLSPPAGLQVPADQADTDGPNEFDLEMDALASGNKPPVDDTAGEGAADPGIGQPQGDAPPADHPAGQDPAAGEQPPAGDQPTDIWANAPAELKEAHQAALRDADLRYNSVKGRLSTADRQLAELRAAQGQPAPAGGQEPGPAPAAQPASNPFETEAIKKLREDYGEVAGPLIDAMVAQAQAHADEINALKAPVQQMGQERFQAAVGEQESFLTSQHADWKSHVEDERFSGWVQSQPQMIRDAIARNASNIVDGREAAMVIGMFKAAIGAGTPPPPPPPPPPPNPQPSAIEQRRQRQLEAGRDGGQGNAAPASSGVPEDFDSAMDVFMARKAEA</sequence>
<feature type="region of interest" description="Disordered" evidence="1">
    <location>
        <begin position="271"/>
        <end position="324"/>
    </location>
</feature>
<feature type="region of interest" description="Disordered" evidence="1">
    <location>
        <begin position="1"/>
        <end position="95"/>
    </location>
</feature>
<feature type="region of interest" description="Disordered" evidence="1">
    <location>
        <begin position="122"/>
        <end position="154"/>
    </location>
</feature>
<dbReference type="RefSeq" id="WP_212607944.1">
    <property type="nucleotide sequence ID" value="NZ_CP073910.1"/>
</dbReference>
<dbReference type="KEGG" id="spph:KFK14_12920"/>
<feature type="compositionally biased region" description="Basic and acidic residues" evidence="1">
    <location>
        <begin position="294"/>
        <end position="305"/>
    </location>
</feature>